<dbReference type="InterPro" id="IPR002818">
    <property type="entry name" value="DJ-1/PfpI"/>
</dbReference>
<evidence type="ECO:0000313" key="2">
    <source>
        <dbReference type="EMBL" id="OKS86712.1"/>
    </source>
</evidence>
<protein>
    <submittedName>
        <fullName evidence="2">Protein DJ-1</fullName>
    </submittedName>
</protein>
<evidence type="ECO:0000259" key="1">
    <source>
        <dbReference type="Pfam" id="PF01965"/>
    </source>
</evidence>
<dbReference type="RefSeq" id="WP_074489388.1">
    <property type="nucleotide sequence ID" value="NZ_FPAM01000004.1"/>
</dbReference>
<feature type="domain" description="DJ-1/PfpI" evidence="1">
    <location>
        <begin position="2"/>
        <end position="175"/>
    </location>
</feature>
<accession>A0A1Q5ZY96</accession>
<dbReference type="SUPFAM" id="SSF52317">
    <property type="entry name" value="Class I glutamine amidotransferase-like"/>
    <property type="match status" value="1"/>
</dbReference>
<reference evidence="2 3" key="1">
    <citation type="submission" date="2016-11" db="EMBL/GenBank/DDBJ databases">
        <title>Whole Genome Sequencing of Mucilaginibacter polytrichastri RG4-7(T) isolated from the moss sample.</title>
        <authorList>
            <person name="Li Y."/>
        </authorList>
    </citation>
    <scope>NUCLEOTIDE SEQUENCE [LARGE SCALE GENOMIC DNA]</scope>
    <source>
        <strain evidence="2 3">RG4-7</strain>
    </source>
</reference>
<dbReference type="OrthoDB" id="9803764at2"/>
<comment type="caution">
    <text evidence="2">The sequence shown here is derived from an EMBL/GenBank/DDBJ whole genome shotgun (WGS) entry which is preliminary data.</text>
</comment>
<dbReference type="PANTHER" id="PTHR43130:SF3">
    <property type="entry name" value="HTH-TYPE TRANSCRIPTIONAL REGULATOR RV1931C"/>
    <property type="match status" value="1"/>
</dbReference>
<dbReference type="AlphaFoldDB" id="A0A1Q5ZY96"/>
<evidence type="ECO:0000313" key="3">
    <source>
        <dbReference type="Proteomes" id="UP000186720"/>
    </source>
</evidence>
<dbReference type="Pfam" id="PF01965">
    <property type="entry name" value="DJ-1_PfpI"/>
    <property type="match status" value="1"/>
</dbReference>
<dbReference type="CDD" id="cd03135">
    <property type="entry name" value="GATase1_DJ-1"/>
    <property type="match status" value="1"/>
</dbReference>
<dbReference type="Proteomes" id="UP000186720">
    <property type="component" value="Unassembled WGS sequence"/>
</dbReference>
<dbReference type="EMBL" id="MPPL01000001">
    <property type="protein sequence ID" value="OKS86712.1"/>
    <property type="molecule type" value="Genomic_DNA"/>
</dbReference>
<dbReference type="InterPro" id="IPR029062">
    <property type="entry name" value="Class_I_gatase-like"/>
</dbReference>
<dbReference type="InterPro" id="IPR052158">
    <property type="entry name" value="INH-QAR"/>
</dbReference>
<dbReference type="Gene3D" id="3.40.50.880">
    <property type="match status" value="1"/>
</dbReference>
<dbReference type="PANTHER" id="PTHR43130">
    <property type="entry name" value="ARAC-FAMILY TRANSCRIPTIONAL REGULATOR"/>
    <property type="match status" value="1"/>
</dbReference>
<gene>
    <name evidence="2" type="ORF">RG47T_2169</name>
</gene>
<name>A0A1Q5ZY96_9SPHI</name>
<dbReference type="STRING" id="1302689.RG47T_2169"/>
<keyword evidence="3" id="KW-1185">Reference proteome</keyword>
<proteinExistence type="predicted"/>
<organism evidence="2 3">
    <name type="scientific">Mucilaginibacter polytrichastri</name>
    <dbReference type="NCBI Taxonomy" id="1302689"/>
    <lineage>
        <taxon>Bacteria</taxon>
        <taxon>Pseudomonadati</taxon>
        <taxon>Bacteroidota</taxon>
        <taxon>Sphingobacteriia</taxon>
        <taxon>Sphingobacteriales</taxon>
        <taxon>Sphingobacteriaceae</taxon>
        <taxon>Mucilaginibacter</taxon>
    </lineage>
</organism>
<sequence>MKKVLLLLIEGFEFLEASAFIDVMGWNSLEGDRNTRLYTCGLTKEVKSSFSQKVLVDYSIDEIDAATFAALAVPGGFEEYHFYEHAYREEVLQLIRDFHLSDKWVASICTGAFPLAKSGILTGKMGTTYNLSSELQDEFRRLGVNVLQEPIVTDNRIITSWNPSTGIDVAFQLLEHLTSIENVDHVRALMGFQK</sequence>